<gene>
    <name evidence="2" type="ORF">SAMN02746019_00026910</name>
</gene>
<reference evidence="3" key="1">
    <citation type="submission" date="2017-06" db="EMBL/GenBank/DDBJ databases">
        <authorList>
            <person name="Varghese N."/>
            <person name="Submissions S."/>
        </authorList>
    </citation>
    <scope>NUCLEOTIDE SEQUENCE [LARGE SCALE GENOMIC DNA]</scope>
    <source>
        <strain evidence="3">JAD2</strain>
    </source>
</reference>
<sequence>MEERKGFPMDSEPEAPLQEALDRIARSRVREDVDLWPALQARLFTTPARRIRFGGRRAWAWGLAGLALVLALAGMAWARYLWEAFPFIGPLERAGKARPLAQSQRQDGITVTLERAYVDANRVLIGYRVRGLPESADTVWLPEFTLEDTAGHPLPPLIRTSLAGASEGSGLPLLPGEMAGVIEFDPWALPDWPARLPETLALRMQVTLRALPTVASAPGLLRVEIAPEAGPAGGASETSALPPPALPTPRAVHTFQFDVTVPVVREAIVYGPQTATARGLTLALERWVETPSGTRARVCFRPPDPRLRWTLAAEQKFKESEATAEGERSSQTTQIGVASLIQLTITPNEGHVCQDLFFDLSSSGRTRPRPTALYVLELVGFPQSGTPEPVRWPGPWVFPLPLEDR</sequence>
<dbReference type="Proteomes" id="UP000197025">
    <property type="component" value="Unassembled WGS sequence"/>
</dbReference>
<dbReference type="InParanoid" id="A0A212QP93"/>
<protein>
    <recommendedName>
        <fullName evidence="4">DUF4179 domain-containing protein</fullName>
    </recommendedName>
</protein>
<dbReference type="RefSeq" id="WP_143597504.1">
    <property type="nucleotide sequence ID" value="NZ_FYEK01000012.1"/>
</dbReference>
<keyword evidence="1" id="KW-0812">Transmembrane</keyword>
<keyword evidence="1" id="KW-1133">Transmembrane helix</keyword>
<evidence type="ECO:0008006" key="4">
    <source>
        <dbReference type="Google" id="ProtNLM"/>
    </source>
</evidence>
<evidence type="ECO:0000256" key="1">
    <source>
        <dbReference type="SAM" id="Phobius"/>
    </source>
</evidence>
<feature type="transmembrane region" description="Helical" evidence="1">
    <location>
        <begin position="58"/>
        <end position="82"/>
    </location>
</feature>
<accession>A0A212QP93</accession>
<keyword evidence="3" id="KW-1185">Reference proteome</keyword>
<dbReference type="EMBL" id="FYEK01000012">
    <property type="protein sequence ID" value="SNB61189.1"/>
    <property type="molecule type" value="Genomic_DNA"/>
</dbReference>
<organism evidence="2 3">
    <name type="scientific">Thermoflexus hugenholtzii JAD2</name>
    <dbReference type="NCBI Taxonomy" id="877466"/>
    <lineage>
        <taxon>Bacteria</taxon>
        <taxon>Bacillati</taxon>
        <taxon>Chloroflexota</taxon>
        <taxon>Thermoflexia</taxon>
        <taxon>Thermoflexales</taxon>
        <taxon>Thermoflexaceae</taxon>
        <taxon>Thermoflexus</taxon>
    </lineage>
</organism>
<keyword evidence="1" id="KW-0472">Membrane</keyword>
<proteinExistence type="predicted"/>
<evidence type="ECO:0000313" key="2">
    <source>
        <dbReference type="EMBL" id="SNB61189.1"/>
    </source>
</evidence>
<name>A0A212QP93_9CHLR</name>
<evidence type="ECO:0000313" key="3">
    <source>
        <dbReference type="Proteomes" id="UP000197025"/>
    </source>
</evidence>
<dbReference type="OrthoDB" id="147994at2"/>
<dbReference type="AlphaFoldDB" id="A0A212QP93"/>